<name>A0A6B8M322_9HYPH</name>
<dbReference type="EMBL" id="CP044331">
    <property type="protein sequence ID" value="QGM99307.1"/>
    <property type="molecule type" value="Genomic_DNA"/>
</dbReference>
<evidence type="ECO:0000313" key="3">
    <source>
        <dbReference type="Proteomes" id="UP000422569"/>
    </source>
</evidence>
<dbReference type="RefSeq" id="WP_016919493.1">
    <property type="nucleotide sequence ID" value="NZ_CP044331.1"/>
</dbReference>
<dbReference type="KEGG" id="mpar:F7D14_18685"/>
<evidence type="ECO:0000313" key="2">
    <source>
        <dbReference type="EMBL" id="QGM99307.1"/>
    </source>
</evidence>
<gene>
    <name evidence="2" type="ORF">F7D14_18685</name>
</gene>
<feature type="compositionally biased region" description="Basic and acidic residues" evidence="1">
    <location>
        <begin position="56"/>
        <end position="66"/>
    </location>
</feature>
<protein>
    <submittedName>
        <fullName evidence="2">Uncharacterized protein</fullName>
    </submittedName>
</protein>
<feature type="region of interest" description="Disordered" evidence="1">
    <location>
        <begin position="41"/>
        <end position="66"/>
    </location>
</feature>
<accession>A0A6B8M322</accession>
<reference evidence="2 3" key="1">
    <citation type="submission" date="2019-09" db="EMBL/GenBank/DDBJ databases">
        <title>Isolation and complete genome sequencing of Methylocystis species.</title>
        <authorList>
            <person name="Rumah B.L."/>
            <person name="Stead C.E."/>
            <person name="Stevens B.C."/>
            <person name="Minton N.P."/>
            <person name="Grosse-Honebrink A."/>
            <person name="Zhang Y."/>
        </authorList>
    </citation>
    <scope>NUCLEOTIDE SEQUENCE [LARGE SCALE GENOMIC DNA]</scope>
    <source>
        <strain evidence="2 3">BRCS2</strain>
    </source>
</reference>
<dbReference type="Proteomes" id="UP000422569">
    <property type="component" value="Chromosome"/>
</dbReference>
<keyword evidence="3" id="KW-1185">Reference proteome</keyword>
<evidence type="ECO:0000256" key="1">
    <source>
        <dbReference type="SAM" id="MobiDB-lite"/>
    </source>
</evidence>
<dbReference type="AlphaFoldDB" id="A0A6B8M322"/>
<sequence length="66" mass="6970">MTLANSKLVPAAFWIGFLALGFATSVGGPAKRHTDLAHRPAKTAAVPVDVAQSEKPTQEIRSVARD</sequence>
<organism evidence="2 3">
    <name type="scientific">Methylocystis parvus</name>
    <dbReference type="NCBI Taxonomy" id="134"/>
    <lineage>
        <taxon>Bacteria</taxon>
        <taxon>Pseudomonadati</taxon>
        <taxon>Pseudomonadota</taxon>
        <taxon>Alphaproteobacteria</taxon>
        <taxon>Hyphomicrobiales</taxon>
        <taxon>Methylocystaceae</taxon>
        <taxon>Methylocystis</taxon>
    </lineage>
</organism>
<proteinExistence type="predicted"/>